<evidence type="ECO:0000313" key="2">
    <source>
        <dbReference type="Proteomes" id="UP001055879"/>
    </source>
</evidence>
<gene>
    <name evidence="1" type="ORF">L6452_38617</name>
</gene>
<keyword evidence="2" id="KW-1185">Reference proteome</keyword>
<accession>A0ACB8XU54</accession>
<organism evidence="1 2">
    <name type="scientific">Arctium lappa</name>
    <name type="common">Greater burdock</name>
    <name type="synonym">Lappa major</name>
    <dbReference type="NCBI Taxonomy" id="4217"/>
    <lineage>
        <taxon>Eukaryota</taxon>
        <taxon>Viridiplantae</taxon>
        <taxon>Streptophyta</taxon>
        <taxon>Embryophyta</taxon>
        <taxon>Tracheophyta</taxon>
        <taxon>Spermatophyta</taxon>
        <taxon>Magnoliopsida</taxon>
        <taxon>eudicotyledons</taxon>
        <taxon>Gunneridae</taxon>
        <taxon>Pentapetalae</taxon>
        <taxon>asterids</taxon>
        <taxon>campanulids</taxon>
        <taxon>Asterales</taxon>
        <taxon>Asteraceae</taxon>
        <taxon>Carduoideae</taxon>
        <taxon>Cardueae</taxon>
        <taxon>Arctiinae</taxon>
        <taxon>Arctium</taxon>
    </lineage>
</organism>
<name>A0ACB8XU54_ARCLA</name>
<sequence>MPKASSPSTSPTLTTSPSTTPPPICPFFYVGSLLGSAQVSARSQPPRSCQVLHLPARLSSKELALHVVQVVADVRKREMVLDATMYIEGVARLGWWGHRFKVHVDSHMIVDPVFLDVIDQENKSDMDLFVAYPSIARDPSNRSVSVSLLCYALNFQRLSLSLSPTFSL</sequence>
<protein>
    <submittedName>
        <fullName evidence="1">Uncharacterized protein</fullName>
    </submittedName>
</protein>
<evidence type="ECO:0000313" key="1">
    <source>
        <dbReference type="EMBL" id="KAI3672528.1"/>
    </source>
</evidence>
<dbReference type="Proteomes" id="UP001055879">
    <property type="component" value="Linkage Group LG15"/>
</dbReference>
<reference evidence="2" key="1">
    <citation type="journal article" date="2022" name="Mol. Ecol. Resour.">
        <title>The genomes of chicory, endive, great burdock and yacon provide insights into Asteraceae palaeo-polyploidization history and plant inulin production.</title>
        <authorList>
            <person name="Fan W."/>
            <person name="Wang S."/>
            <person name="Wang H."/>
            <person name="Wang A."/>
            <person name="Jiang F."/>
            <person name="Liu H."/>
            <person name="Zhao H."/>
            <person name="Xu D."/>
            <person name="Zhang Y."/>
        </authorList>
    </citation>
    <scope>NUCLEOTIDE SEQUENCE [LARGE SCALE GENOMIC DNA]</scope>
    <source>
        <strain evidence="2">cv. Niubang</strain>
    </source>
</reference>
<reference evidence="1 2" key="2">
    <citation type="journal article" date="2022" name="Mol. Ecol. Resour.">
        <title>The genomes of chicory, endive, great burdock and yacon provide insights into Asteraceae paleo-polyploidization history and plant inulin production.</title>
        <authorList>
            <person name="Fan W."/>
            <person name="Wang S."/>
            <person name="Wang H."/>
            <person name="Wang A."/>
            <person name="Jiang F."/>
            <person name="Liu H."/>
            <person name="Zhao H."/>
            <person name="Xu D."/>
            <person name="Zhang Y."/>
        </authorList>
    </citation>
    <scope>NUCLEOTIDE SEQUENCE [LARGE SCALE GENOMIC DNA]</scope>
    <source>
        <strain evidence="2">cv. Niubang</strain>
    </source>
</reference>
<dbReference type="EMBL" id="CM042061">
    <property type="protein sequence ID" value="KAI3672528.1"/>
    <property type="molecule type" value="Genomic_DNA"/>
</dbReference>
<comment type="caution">
    <text evidence="1">The sequence shown here is derived from an EMBL/GenBank/DDBJ whole genome shotgun (WGS) entry which is preliminary data.</text>
</comment>
<proteinExistence type="predicted"/>